<sequence length="313" mass="34655">MPTIAPDRAVTSAGSFARGDTAVSDETRDELAQENPRWSMLDAVHHLIGVKSSYHSRALMVLRYSGLEEDSLKDHMKRIRDAFLQWQDSRAQRKAERLDRGEEPEALSHLDEFAALSGLVLPCMHRAAPDRTSYWVLMLLEGPNPALAQAVTWARDSSPSESSSRPAVHVLMFSEMRTTQLLSGVHFCCCMDLHEGRPIKGADRSSLVEDEGVADQDKVSSAVWMAYRDLVTLAYEASEALSQTPSPGDLEAYIRKNTDLLPSTQAMATIETLAEEYILSADDFLHLLIGKDGPSIGVLESDLVWPMPPPLSY</sequence>
<dbReference type="EMBL" id="JAAPAO010000009">
    <property type="protein sequence ID" value="KAF4677715.1"/>
    <property type="molecule type" value="Genomic_DNA"/>
</dbReference>
<accession>A0A7J6N1I7</accession>
<keyword evidence="2" id="KW-1185">Reference proteome</keyword>
<protein>
    <submittedName>
        <fullName evidence="1">Uncharacterized protein</fullName>
    </submittedName>
</protein>
<reference evidence="1 2" key="1">
    <citation type="submission" date="2020-04" db="EMBL/GenBank/DDBJ databases">
        <title>Perkinsus chesapeaki whole genome sequence.</title>
        <authorList>
            <person name="Bogema D.R."/>
        </authorList>
    </citation>
    <scope>NUCLEOTIDE SEQUENCE [LARGE SCALE GENOMIC DNA]</scope>
    <source>
        <strain evidence="1">ATCC PRA-425</strain>
    </source>
</reference>
<comment type="caution">
    <text evidence="1">The sequence shown here is derived from an EMBL/GenBank/DDBJ whole genome shotgun (WGS) entry which is preliminary data.</text>
</comment>
<gene>
    <name evidence="1" type="ORF">FOL47_010936</name>
</gene>
<organism evidence="1 2">
    <name type="scientific">Perkinsus chesapeaki</name>
    <name type="common">Clam parasite</name>
    <name type="synonym">Perkinsus andrewsi</name>
    <dbReference type="NCBI Taxonomy" id="330153"/>
    <lineage>
        <taxon>Eukaryota</taxon>
        <taxon>Sar</taxon>
        <taxon>Alveolata</taxon>
        <taxon>Perkinsozoa</taxon>
        <taxon>Perkinsea</taxon>
        <taxon>Perkinsida</taxon>
        <taxon>Perkinsidae</taxon>
        <taxon>Perkinsus</taxon>
    </lineage>
</organism>
<evidence type="ECO:0000313" key="1">
    <source>
        <dbReference type="EMBL" id="KAF4677715.1"/>
    </source>
</evidence>
<evidence type="ECO:0000313" key="2">
    <source>
        <dbReference type="Proteomes" id="UP000591131"/>
    </source>
</evidence>
<dbReference type="AlphaFoldDB" id="A0A7J6N1I7"/>
<proteinExistence type="predicted"/>
<name>A0A7J6N1I7_PERCH</name>
<dbReference type="OrthoDB" id="10334197at2759"/>
<dbReference type="Proteomes" id="UP000591131">
    <property type="component" value="Unassembled WGS sequence"/>
</dbReference>